<dbReference type="SUPFAM" id="SSF109604">
    <property type="entry name" value="HD-domain/PDEase-like"/>
    <property type="match status" value="1"/>
</dbReference>
<accession>A0A662DG33</accession>
<evidence type="ECO:0000256" key="5">
    <source>
        <dbReference type="ARBA" id="ARBA00022840"/>
    </source>
</evidence>
<evidence type="ECO:0000256" key="2">
    <source>
        <dbReference type="ARBA" id="ARBA00012829"/>
    </source>
</evidence>
<dbReference type="NCBIfam" id="TIGR00211">
    <property type="entry name" value="glyS"/>
    <property type="match status" value="1"/>
</dbReference>
<dbReference type="GO" id="GO:0005829">
    <property type="term" value="C:cytosol"/>
    <property type="evidence" value="ECO:0007669"/>
    <property type="project" value="TreeGrafter"/>
</dbReference>
<keyword evidence="7" id="KW-0030">Aminoacyl-tRNA synthetase</keyword>
<feature type="non-terminal residue" evidence="9">
    <location>
        <position position="579"/>
    </location>
</feature>
<protein>
    <recommendedName>
        <fullName evidence="2">glycine--tRNA ligase</fullName>
        <ecNumber evidence="2">6.1.1.14</ecNumber>
    </recommendedName>
</protein>
<keyword evidence="4" id="KW-0547">Nucleotide-binding</keyword>
<evidence type="ECO:0000256" key="3">
    <source>
        <dbReference type="ARBA" id="ARBA00022598"/>
    </source>
</evidence>
<dbReference type="EC" id="6.1.1.14" evidence="2"/>
<evidence type="ECO:0000256" key="7">
    <source>
        <dbReference type="ARBA" id="ARBA00023146"/>
    </source>
</evidence>
<gene>
    <name evidence="9" type="ORF">DRJ04_05255</name>
</gene>
<evidence type="ECO:0000256" key="4">
    <source>
        <dbReference type="ARBA" id="ARBA00022741"/>
    </source>
</evidence>
<dbReference type="PRINTS" id="PR01045">
    <property type="entry name" value="TRNASYNTHGB"/>
</dbReference>
<dbReference type="GO" id="GO:0005524">
    <property type="term" value="F:ATP binding"/>
    <property type="evidence" value="ECO:0007669"/>
    <property type="project" value="UniProtKB-KW"/>
</dbReference>
<evidence type="ECO:0000313" key="10">
    <source>
        <dbReference type="Proteomes" id="UP000280417"/>
    </source>
</evidence>
<keyword evidence="5" id="KW-0067">ATP-binding</keyword>
<sequence length="579" mass="66551">MSGGRKIPEKTLVHNLEDLMKTAAILEIGVEDLPAGMVRSALEQIQKLSMSLLKNYRIEFENLSSWGSSRRLVLYIEGISPVQKDAVEKEIGPPKNVIYDSQGNLTVAGERYLKAKKISEKDLGIQTLEKGDYVYIKRYTRGEKTINVLPVLFQELIRSIRFSRSMRWGEANFYFGRPLRYILSILGKQVVEFEIAKVKSGRKTRGHRYLCPDWIEVPDVESYRELLRRAKVILDPEERKAKITRQIKKVISELQAKGYKAQPVKDEELLDELSYLVEYPTVFCGEFDSRYLSLPFFILEACLRDYQKHFTVSDGKKVLPFFIGVRDGTRYNLQEIVEGNRRVLHARLNDAQFFYQEDKKIPLEKRVPDLKGVIVQEKLGSYYEKTKRLVKLSEKICSELKIQKEIKERVKRAAYLCKADLLTTTAKEFPELQGILGKEYALCSGEDPLVARAIEEHKKPRFPGDTLPQSLEGAILSIVDKIDTLSGAFWAGFIPSGSEDPWGLRRDAQGLVEIILDKKINIQLMWLINESMALYGNRRYDAKKKLGEFLEGRITTLLRDEGVSHDRINAVMRVDKDNL</sequence>
<dbReference type="HAMAP" id="MF_00255">
    <property type="entry name" value="Gly_tRNA_synth_beta"/>
    <property type="match status" value="1"/>
</dbReference>
<dbReference type="GO" id="GO:0004820">
    <property type="term" value="F:glycine-tRNA ligase activity"/>
    <property type="evidence" value="ECO:0007669"/>
    <property type="project" value="UniProtKB-EC"/>
</dbReference>
<dbReference type="Pfam" id="PF02092">
    <property type="entry name" value="tRNA_synt_2f"/>
    <property type="match status" value="1"/>
</dbReference>
<dbReference type="PROSITE" id="PS50861">
    <property type="entry name" value="AA_TRNA_LIGASE_II_GLYAB"/>
    <property type="match status" value="1"/>
</dbReference>
<dbReference type="PANTHER" id="PTHR30075">
    <property type="entry name" value="GLYCYL-TRNA SYNTHETASE"/>
    <property type="match status" value="1"/>
</dbReference>
<keyword evidence="3 9" id="KW-0436">Ligase</keyword>
<dbReference type="PANTHER" id="PTHR30075:SF2">
    <property type="entry name" value="GLYCINE--TRNA LIGASE, CHLOROPLASTIC_MITOCHONDRIAL 2"/>
    <property type="match status" value="1"/>
</dbReference>
<dbReference type="AlphaFoldDB" id="A0A662DG33"/>
<dbReference type="GO" id="GO:0006426">
    <property type="term" value="P:glycyl-tRNA aminoacylation"/>
    <property type="evidence" value="ECO:0007669"/>
    <property type="project" value="InterPro"/>
</dbReference>
<evidence type="ECO:0000313" key="9">
    <source>
        <dbReference type="EMBL" id="RLE12916.1"/>
    </source>
</evidence>
<name>A0A662DG33_UNCAE</name>
<reference evidence="9 10" key="1">
    <citation type="submission" date="2018-06" db="EMBL/GenBank/DDBJ databases">
        <title>Extensive metabolic versatility and redundancy in microbially diverse, dynamic hydrothermal sediments.</title>
        <authorList>
            <person name="Dombrowski N."/>
            <person name="Teske A."/>
            <person name="Baker B.J."/>
        </authorList>
    </citation>
    <scope>NUCLEOTIDE SEQUENCE [LARGE SCALE GENOMIC DNA]</scope>
    <source>
        <strain evidence="9">B3_G15</strain>
    </source>
</reference>
<evidence type="ECO:0000256" key="1">
    <source>
        <dbReference type="ARBA" id="ARBA00008226"/>
    </source>
</evidence>
<dbReference type="InterPro" id="IPR015944">
    <property type="entry name" value="Gly-tRNA-synth_bsu"/>
</dbReference>
<dbReference type="Proteomes" id="UP000280417">
    <property type="component" value="Unassembled WGS sequence"/>
</dbReference>
<evidence type="ECO:0000256" key="8">
    <source>
        <dbReference type="ARBA" id="ARBA00047937"/>
    </source>
</evidence>
<dbReference type="InterPro" id="IPR006194">
    <property type="entry name" value="Gly-tRNA-synth_heterodimer"/>
</dbReference>
<keyword evidence="6" id="KW-0648">Protein biosynthesis</keyword>
<dbReference type="EMBL" id="QMQA01000129">
    <property type="protein sequence ID" value="RLE12916.1"/>
    <property type="molecule type" value="Genomic_DNA"/>
</dbReference>
<proteinExistence type="inferred from homology"/>
<organism evidence="9 10">
    <name type="scientific">Aerophobetes bacterium</name>
    <dbReference type="NCBI Taxonomy" id="2030807"/>
    <lineage>
        <taxon>Bacteria</taxon>
        <taxon>Candidatus Aerophobota</taxon>
    </lineage>
</organism>
<comment type="catalytic activity">
    <reaction evidence="8">
        <text>tRNA(Gly) + glycine + ATP = glycyl-tRNA(Gly) + AMP + diphosphate</text>
        <dbReference type="Rhea" id="RHEA:16013"/>
        <dbReference type="Rhea" id="RHEA-COMP:9664"/>
        <dbReference type="Rhea" id="RHEA-COMP:9683"/>
        <dbReference type="ChEBI" id="CHEBI:30616"/>
        <dbReference type="ChEBI" id="CHEBI:33019"/>
        <dbReference type="ChEBI" id="CHEBI:57305"/>
        <dbReference type="ChEBI" id="CHEBI:78442"/>
        <dbReference type="ChEBI" id="CHEBI:78522"/>
        <dbReference type="ChEBI" id="CHEBI:456215"/>
        <dbReference type="EC" id="6.1.1.14"/>
    </reaction>
</comment>
<evidence type="ECO:0000256" key="6">
    <source>
        <dbReference type="ARBA" id="ARBA00022917"/>
    </source>
</evidence>
<comment type="caution">
    <text evidence="9">The sequence shown here is derived from an EMBL/GenBank/DDBJ whole genome shotgun (WGS) entry which is preliminary data.</text>
</comment>
<comment type="similarity">
    <text evidence="1">Belongs to the class-II aminoacyl-tRNA synthetase family.</text>
</comment>